<sequence length="206" mass="21725">MNVFSVYRLSTAGANRGFCPVDAECQTGCRPPPDSGVVTSTLRLPPPLIAAILALLALLPTGRADADSRWSWPVVGEVIRDFARPADEWSAGHRGIDIQAAPGAEVRAPVTGRVTFVGPVAGRGVIVLRTLEDGDVTLEPIEPAVILGDVVNSGDVVGFVRGGHLGDNALHLGLRVAGEYADPAPYLPLQPRIVIYDSWLNSYALG</sequence>
<dbReference type="CDD" id="cd12797">
    <property type="entry name" value="M23_peptidase"/>
    <property type="match status" value="1"/>
</dbReference>
<dbReference type="InterPro" id="IPR050570">
    <property type="entry name" value="Cell_wall_metabolism_enzyme"/>
</dbReference>
<dbReference type="Gene3D" id="2.70.70.10">
    <property type="entry name" value="Glucose Permease (Domain IIA)"/>
    <property type="match status" value="1"/>
</dbReference>
<keyword evidence="1" id="KW-0732">Signal</keyword>
<dbReference type="InterPro" id="IPR016047">
    <property type="entry name" value="M23ase_b-sheet_dom"/>
</dbReference>
<protein>
    <submittedName>
        <fullName evidence="3">Unannotated protein</fullName>
    </submittedName>
</protein>
<reference evidence="3" key="1">
    <citation type="submission" date="2020-05" db="EMBL/GenBank/DDBJ databases">
        <authorList>
            <person name="Chiriac C."/>
            <person name="Salcher M."/>
            <person name="Ghai R."/>
            <person name="Kavagutti S V."/>
        </authorList>
    </citation>
    <scope>NUCLEOTIDE SEQUENCE</scope>
</reference>
<evidence type="ECO:0000313" key="3">
    <source>
        <dbReference type="EMBL" id="CAB4538765.1"/>
    </source>
</evidence>
<dbReference type="PANTHER" id="PTHR21666">
    <property type="entry name" value="PEPTIDASE-RELATED"/>
    <property type="match status" value="1"/>
</dbReference>
<evidence type="ECO:0000256" key="1">
    <source>
        <dbReference type="ARBA" id="ARBA00022729"/>
    </source>
</evidence>
<dbReference type="Pfam" id="PF01551">
    <property type="entry name" value="Peptidase_M23"/>
    <property type="match status" value="1"/>
</dbReference>
<evidence type="ECO:0000259" key="2">
    <source>
        <dbReference type="Pfam" id="PF01551"/>
    </source>
</evidence>
<accession>A0A6J6BJ18</accession>
<feature type="domain" description="M23ase beta-sheet core" evidence="2">
    <location>
        <begin position="92"/>
        <end position="183"/>
    </location>
</feature>
<name>A0A6J6BJ18_9ZZZZ</name>
<dbReference type="AlphaFoldDB" id="A0A6J6BJ18"/>
<dbReference type="GO" id="GO:0004222">
    <property type="term" value="F:metalloendopeptidase activity"/>
    <property type="evidence" value="ECO:0007669"/>
    <property type="project" value="TreeGrafter"/>
</dbReference>
<dbReference type="SUPFAM" id="SSF51261">
    <property type="entry name" value="Duplicated hybrid motif"/>
    <property type="match status" value="1"/>
</dbReference>
<gene>
    <name evidence="3" type="ORF">UFOPK1413_00621</name>
</gene>
<proteinExistence type="predicted"/>
<organism evidence="3">
    <name type="scientific">freshwater metagenome</name>
    <dbReference type="NCBI Taxonomy" id="449393"/>
    <lineage>
        <taxon>unclassified sequences</taxon>
        <taxon>metagenomes</taxon>
        <taxon>ecological metagenomes</taxon>
    </lineage>
</organism>
<dbReference type="EMBL" id="CAEZSG010000084">
    <property type="protein sequence ID" value="CAB4538765.1"/>
    <property type="molecule type" value="Genomic_DNA"/>
</dbReference>
<dbReference type="InterPro" id="IPR011055">
    <property type="entry name" value="Dup_hybrid_motif"/>
</dbReference>
<dbReference type="PANTHER" id="PTHR21666:SF289">
    <property type="entry name" value="L-ALA--D-GLU ENDOPEPTIDASE"/>
    <property type="match status" value="1"/>
</dbReference>